<dbReference type="PANTHER" id="PTHR15288">
    <property type="entry name" value="DENN DOMAIN-CONTAINING PROTEIN 2"/>
    <property type="match status" value="1"/>
</dbReference>
<dbReference type="GO" id="GO:0005829">
    <property type="term" value="C:cytosol"/>
    <property type="evidence" value="ECO:0007669"/>
    <property type="project" value="TreeGrafter"/>
</dbReference>
<dbReference type="Pfam" id="PF03455">
    <property type="entry name" value="dDENN"/>
    <property type="match status" value="1"/>
</dbReference>
<dbReference type="InterPro" id="IPR005112">
    <property type="entry name" value="dDENN_dom"/>
</dbReference>
<dbReference type="InterPro" id="IPR043153">
    <property type="entry name" value="DENN_C"/>
</dbReference>
<dbReference type="Pfam" id="PF02141">
    <property type="entry name" value="DENN"/>
    <property type="match status" value="1"/>
</dbReference>
<feature type="compositionally biased region" description="Polar residues" evidence="2">
    <location>
        <begin position="71"/>
        <end position="85"/>
    </location>
</feature>
<dbReference type="AlphaFoldDB" id="A0AAW1E026"/>
<keyword evidence="1" id="KW-0344">Guanine-nucleotide releasing factor</keyword>
<dbReference type="SMART" id="SM00800">
    <property type="entry name" value="uDENN"/>
    <property type="match status" value="1"/>
</dbReference>
<reference evidence="4 5" key="1">
    <citation type="journal article" date="2024" name="Genome Biol. Evol.">
        <title>Chromosome-level genome assembly of the viviparous eelpout Zoarces viviparus.</title>
        <authorList>
            <person name="Fuhrmann N."/>
            <person name="Brasseur M.V."/>
            <person name="Bakowski C.E."/>
            <person name="Podsiadlowski L."/>
            <person name="Prost S."/>
            <person name="Krehenwinkel H."/>
            <person name="Mayer C."/>
        </authorList>
    </citation>
    <scope>NUCLEOTIDE SEQUENCE [LARGE SCALE GENOMIC DNA]</scope>
    <source>
        <strain evidence="4">NO-MEL_2022_Ind0_liver</strain>
    </source>
</reference>
<feature type="region of interest" description="Disordered" evidence="2">
    <location>
        <begin position="1"/>
        <end position="91"/>
    </location>
</feature>
<evidence type="ECO:0000256" key="2">
    <source>
        <dbReference type="SAM" id="MobiDB-lite"/>
    </source>
</evidence>
<protein>
    <recommendedName>
        <fullName evidence="3">UDENN domain-containing protein</fullName>
    </recommendedName>
</protein>
<dbReference type="InterPro" id="IPR001194">
    <property type="entry name" value="cDENN_dom"/>
</dbReference>
<evidence type="ECO:0000313" key="5">
    <source>
        <dbReference type="Proteomes" id="UP001488805"/>
    </source>
</evidence>
<dbReference type="SMART" id="SM00799">
    <property type="entry name" value="DENN"/>
    <property type="match status" value="1"/>
</dbReference>
<accession>A0AAW1E026</accession>
<feature type="region of interest" description="Disordered" evidence="2">
    <location>
        <begin position="126"/>
        <end position="147"/>
    </location>
</feature>
<keyword evidence="5" id="KW-1185">Reference proteome</keyword>
<dbReference type="Gene3D" id="3.30.450.200">
    <property type="match status" value="1"/>
</dbReference>
<dbReference type="Pfam" id="PF03456">
    <property type="entry name" value="uDENN"/>
    <property type="match status" value="1"/>
</dbReference>
<dbReference type="PANTHER" id="PTHR15288:SF2">
    <property type="entry name" value="DENN DOMAIN-CONTAINING PROTEIN 2D"/>
    <property type="match status" value="1"/>
</dbReference>
<dbReference type="PROSITE" id="PS50211">
    <property type="entry name" value="DENN"/>
    <property type="match status" value="1"/>
</dbReference>
<dbReference type="Gene3D" id="3.40.50.11500">
    <property type="match status" value="1"/>
</dbReference>
<evidence type="ECO:0000313" key="4">
    <source>
        <dbReference type="EMBL" id="KAK9515797.1"/>
    </source>
</evidence>
<evidence type="ECO:0000259" key="3">
    <source>
        <dbReference type="PROSITE" id="PS50211"/>
    </source>
</evidence>
<name>A0AAW1E026_ZOAVI</name>
<dbReference type="InterPro" id="IPR037516">
    <property type="entry name" value="Tripartite_DENN"/>
</dbReference>
<comment type="caution">
    <text evidence="4">The sequence shown here is derived from an EMBL/GenBank/DDBJ whole genome shotgun (WGS) entry which is preliminary data.</text>
</comment>
<dbReference type="GO" id="GO:0005654">
    <property type="term" value="C:nucleoplasm"/>
    <property type="evidence" value="ECO:0007669"/>
    <property type="project" value="TreeGrafter"/>
</dbReference>
<dbReference type="Proteomes" id="UP001488805">
    <property type="component" value="Unassembled WGS sequence"/>
</dbReference>
<dbReference type="GO" id="GO:0005085">
    <property type="term" value="F:guanyl-nucleotide exchange factor activity"/>
    <property type="evidence" value="ECO:0007669"/>
    <property type="project" value="UniProtKB-KW"/>
</dbReference>
<evidence type="ECO:0000256" key="1">
    <source>
        <dbReference type="ARBA" id="ARBA00022658"/>
    </source>
</evidence>
<dbReference type="EMBL" id="JBCEZU010000586">
    <property type="protein sequence ID" value="KAK9515797.1"/>
    <property type="molecule type" value="Genomic_DNA"/>
</dbReference>
<dbReference type="InterPro" id="IPR005113">
    <property type="entry name" value="uDENN_dom"/>
</dbReference>
<proteinExistence type="predicted"/>
<feature type="domain" description="UDENN" evidence="3">
    <location>
        <begin position="164"/>
        <end position="556"/>
    </location>
</feature>
<gene>
    <name evidence="4" type="ORF">VZT92_026412</name>
</gene>
<dbReference type="InterPro" id="IPR051942">
    <property type="entry name" value="DENN_domain_containing_2"/>
</dbReference>
<organism evidence="4 5">
    <name type="scientific">Zoarces viviparus</name>
    <name type="common">Viviparous eelpout</name>
    <name type="synonym">Blennius viviparus</name>
    <dbReference type="NCBI Taxonomy" id="48416"/>
    <lineage>
        <taxon>Eukaryota</taxon>
        <taxon>Metazoa</taxon>
        <taxon>Chordata</taxon>
        <taxon>Craniata</taxon>
        <taxon>Vertebrata</taxon>
        <taxon>Euteleostomi</taxon>
        <taxon>Actinopterygii</taxon>
        <taxon>Neopterygii</taxon>
        <taxon>Teleostei</taxon>
        <taxon>Neoteleostei</taxon>
        <taxon>Acanthomorphata</taxon>
        <taxon>Eupercaria</taxon>
        <taxon>Perciformes</taxon>
        <taxon>Cottioidei</taxon>
        <taxon>Zoarcales</taxon>
        <taxon>Zoarcidae</taxon>
        <taxon>Zoarcinae</taxon>
        <taxon>Zoarces</taxon>
    </lineage>
</organism>
<dbReference type="SMART" id="SM00801">
    <property type="entry name" value="dDENN"/>
    <property type="match status" value="1"/>
</dbReference>
<feature type="compositionally biased region" description="Polar residues" evidence="2">
    <location>
        <begin position="1"/>
        <end position="20"/>
    </location>
</feature>
<dbReference type="FunFam" id="3.40.50.11500:FF:000004">
    <property type="entry name" value="DENN domain-containing protein 2C isoform X1"/>
    <property type="match status" value="1"/>
</dbReference>
<sequence>MEKTSQPAQENSEQQVSPNTRKSFSFSSFRVKKRSNSADDDAFTRRRGLLSFSSVRETSRQESVPDEDGASQPNRTQDQVKQTGEQPKDNLISDVAEKHATLPSGEDEGGRQGALNRFSAMWSSFRKGKRDRVKDPEPTEPLGPVVADNTSRQHRYVSGQYFFEYLVVVSLKKTKDGSSYEPQITYQFPKRDGMAKFQKEEEEKTLKAITLFCFPEGINWAPLTEYHSETFSFVLTEVDGSRRNGYCRRLLPGGKGARPPEAYCIISSLACFGLFSKIFDEVEKRRQISMAMIYPFMQKLREAPFPAPGHTVEIKSFIPESGTEIISLTRPLDSWLEHVNFHTLFDCLTDEEVLLVFAATVLERRIVFIAEELGTLSQVIHAVAALLYPFIWQHTLISIVPQILIDVVCAPTPYLLGVQKCLLDQVTDQSDLLVVDLSEDKKETFISSVGDESSILPPKLQTEILEALRTRKKSSTVEEMNRVVSEAFLHFFVKTVGHYSSYVKYRRTGQPGVFEKRSFYKAIDSKTTRHFVKKFIQTQTFDLFIQEAEQQQPGPQQGIFHKKILEYQEKEKKTKKKIKKH</sequence>